<evidence type="ECO:0000259" key="1">
    <source>
        <dbReference type="Pfam" id="PF24035"/>
    </source>
</evidence>
<feature type="domain" description="DUF7344" evidence="1">
    <location>
        <begin position="15"/>
        <end position="93"/>
    </location>
</feature>
<gene>
    <name evidence="2" type="ORF">C484_04155</name>
</gene>
<evidence type="ECO:0000313" key="2">
    <source>
        <dbReference type="EMBL" id="ELY95452.1"/>
    </source>
</evidence>
<dbReference type="Proteomes" id="UP000011648">
    <property type="component" value="Unassembled WGS sequence"/>
</dbReference>
<dbReference type="AlphaFoldDB" id="M0AC64"/>
<dbReference type="EMBL" id="AOIL01000013">
    <property type="protein sequence ID" value="ELY95452.1"/>
    <property type="molecule type" value="Genomic_DNA"/>
</dbReference>
<dbReference type="RefSeq" id="WP_006824698.1">
    <property type="nucleotide sequence ID" value="NZ_AOIL01000013.1"/>
</dbReference>
<evidence type="ECO:0000313" key="3">
    <source>
        <dbReference type="Proteomes" id="UP000011648"/>
    </source>
</evidence>
<sequence length="117" mass="12970">MSELRSDHGDVETVFTMLADDRCRYVLRCLTEHETPISLAELATEVAIREHGTRPADIPADDTKQIHVTLYHKYIPKLAAAGFVTYDSDRGRVDTVESFGADIPAVLEAVSRSTDAH</sequence>
<protein>
    <recommendedName>
        <fullName evidence="1">DUF7344 domain-containing protein</fullName>
    </recommendedName>
</protein>
<organism evidence="2 3">
    <name type="scientific">Natrialba taiwanensis DSM 12281</name>
    <dbReference type="NCBI Taxonomy" id="1230458"/>
    <lineage>
        <taxon>Archaea</taxon>
        <taxon>Methanobacteriati</taxon>
        <taxon>Methanobacteriota</taxon>
        <taxon>Stenosarchaea group</taxon>
        <taxon>Halobacteria</taxon>
        <taxon>Halobacteriales</taxon>
        <taxon>Natrialbaceae</taxon>
        <taxon>Natrialba</taxon>
    </lineage>
</organism>
<dbReference type="PATRIC" id="fig|1230458.4.peg.837"/>
<dbReference type="Pfam" id="PF24035">
    <property type="entry name" value="DUF7344"/>
    <property type="match status" value="1"/>
</dbReference>
<dbReference type="InterPro" id="IPR055768">
    <property type="entry name" value="DUF7344"/>
</dbReference>
<comment type="caution">
    <text evidence="2">The sequence shown here is derived from an EMBL/GenBank/DDBJ whole genome shotgun (WGS) entry which is preliminary data.</text>
</comment>
<name>M0AC64_9EURY</name>
<accession>M0AC64</accession>
<keyword evidence="3" id="KW-1185">Reference proteome</keyword>
<dbReference type="OrthoDB" id="247722at2157"/>
<reference evidence="2 3" key="1">
    <citation type="journal article" date="2014" name="PLoS Genet.">
        <title>Phylogenetically driven sequencing of extremely halophilic archaea reveals strategies for static and dynamic osmo-response.</title>
        <authorList>
            <person name="Becker E.A."/>
            <person name="Seitzer P.M."/>
            <person name="Tritt A."/>
            <person name="Larsen D."/>
            <person name="Krusor M."/>
            <person name="Yao A.I."/>
            <person name="Wu D."/>
            <person name="Madern D."/>
            <person name="Eisen J.A."/>
            <person name="Darling A.E."/>
            <person name="Facciotti M.T."/>
        </authorList>
    </citation>
    <scope>NUCLEOTIDE SEQUENCE [LARGE SCALE GENOMIC DNA]</scope>
    <source>
        <strain evidence="2 3">DSM 12281</strain>
    </source>
</reference>
<proteinExistence type="predicted"/>